<dbReference type="AlphaFoldDB" id="W7M5Q9"/>
<accession>W7M5Q9</accession>
<keyword evidence="2" id="KW-1185">Reference proteome</keyword>
<dbReference type="eggNOG" id="ENOG502R0EV">
    <property type="taxonomic scope" value="Eukaryota"/>
</dbReference>
<protein>
    <submittedName>
        <fullName evidence="1">Uncharacterized protein</fullName>
    </submittedName>
</protein>
<reference evidence="1 2" key="1">
    <citation type="journal article" date="2010" name="Nature">
        <title>Comparative genomics reveals mobile pathogenicity chromosomes in Fusarium.</title>
        <authorList>
            <person name="Ma L.J."/>
            <person name="van der Does H.C."/>
            <person name="Borkovich K.A."/>
            <person name="Coleman J.J."/>
            <person name="Daboussi M.J."/>
            <person name="Di Pietro A."/>
            <person name="Dufresne M."/>
            <person name="Freitag M."/>
            <person name="Grabherr M."/>
            <person name="Henrissat B."/>
            <person name="Houterman P.M."/>
            <person name="Kang S."/>
            <person name="Shim W.B."/>
            <person name="Woloshuk C."/>
            <person name="Xie X."/>
            <person name="Xu J.R."/>
            <person name="Antoniw J."/>
            <person name="Baker S.E."/>
            <person name="Bluhm B.H."/>
            <person name="Breakspear A."/>
            <person name="Brown D.W."/>
            <person name="Butchko R.A."/>
            <person name="Chapman S."/>
            <person name="Coulson R."/>
            <person name="Coutinho P.M."/>
            <person name="Danchin E.G."/>
            <person name="Diener A."/>
            <person name="Gale L.R."/>
            <person name="Gardiner D.M."/>
            <person name="Goff S."/>
            <person name="Hammond-Kosack K.E."/>
            <person name="Hilburn K."/>
            <person name="Hua-Van A."/>
            <person name="Jonkers W."/>
            <person name="Kazan K."/>
            <person name="Kodira C.D."/>
            <person name="Koehrsen M."/>
            <person name="Kumar L."/>
            <person name="Lee Y.H."/>
            <person name="Li L."/>
            <person name="Manners J.M."/>
            <person name="Miranda-Saavedra D."/>
            <person name="Mukherjee M."/>
            <person name="Park G."/>
            <person name="Park J."/>
            <person name="Park S.Y."/>
            <person name="Proctor R.H."/>
            <person name="Regev A."/>
            <person name="Ruiz-Roldan M.C."/>
            <person name="Sain D."/>
            <person name="Sakthikumar S."/>
            <person name="Sykes S."/>
            <person name="Schwartz D.C."/>
            <person name="Turgeon B.G."/>
            <person name="Wapinski I."/>
            <person name="Yoder O."/>
            <person name="Young S."/>
            <person name="Zeng Q."/>
            <person name="Zhou S."/>
            <person name="Galagan J."/>
            <person name="Cuomo C.A."/>
            <person name="Kistler H.C."/>
            <person name="Rep M."/>
        </authorList>
    </citation>
    <scope>NUCLEOTIDE SEQUENCE [LARGE SCALE GENOMIC DNA]</scope>
    <source>
        <strain evidence="2">M3125 / FGSC 7600</strain>
    </source>
</reference>
<dbReference type="RefSeq" id="XP_018746438.1">
    <property type="nucleotide sequence ID" value="XM_018890160.1"/>
</dbReference>
<dbReference type="HOGENOM" id="CLU_855529_0_0_1"/>
<name>W7M5Q9_GIBM7</name>
<dbReference type="OMA" id="MSAHAVI"/>
<organism evidence="1 2">
    <name type="scientific">Gibberella moniliformis (strain M3125 / FGSC 7600)</name>
    <name type="common">Maize ear and stalk rot fungus</name>
    <name type="synonym">Fusarium verticillioides</name>
    <dbReference type="NCBI Taxonomy" id="334819"/>
    <lineage>
        <taxon>Eukaryota</taxon>
        <taxon>Fungi</taxon>
        <taxon>Dikarya</taxon>
        <taxon>Ascomycota</taxon>
        <taxon>Pezizomycotina</taxon>
        <taxon>Sordariomycetes</taxon>
        <taxon>Hypocreomycetidae</taxon>
        <taxon>Hypocreales</taxon>
        <taxon>Nectriaceae</taxon>
        <taxon>Fusarium</taxon>
        <taxon>Fusarium fujikuroi species complex</taxon>
    </lineage>
</organism>
<dbReference type="EMBL" id="CM000582">
    <property type="protein sequence ID" value="EWG40247.1"/>
    <property type="molecule type" value="Genomic_DNA"/>
</dbReference>
<evidence type="ECO:0000313" key="1">
    <source>
        <dbReference type="EMBL" id="EWG40247.1"/>
    </source>
</evidence>
<proteinExistence type="predicted"/>
<dbReference type="OrthoDB" id="5099051at2759"/>
<dbReference type="GeneID" id="30060905"/>
<evidence type="ECO:0000313" key="2">
    <source>
        <dbReference type="Proteomes" id="UP000009096"/>
    </source>
</evidence>
<sequence length="399" mass="45340">MVSDKDIGDLIVDIVKEAHKTIHVPQTSCKRRMPATAVIMQHPFAEKPLGPALHGLDIGQLKEDRDNQITFNMKDQATGWFHILLSADCQLLLGFYDGTVTRLGVGPCAGLVVRLEIIVRKFHQPHIHFKFGIRNGGRPVIFMDLIVPLDYIVDAITLNSINADIINSLAPLRMFNAIDISGLVNHVKGSDILGEKLEDIVMPNRVNHIHLVAEKVRHLHTNIDRSEVFVIDNLEFKRNLKLYPPVMQNIASAVASQFRKKSQGSFEARLIHEESFDRSWPDILADVTQFTKPYADYLMDTRYGYADLTFRNLGPIDPDDRPDRPNKASTFFISAEHHTVALLASAAKEQEMRDDRASRLLNTSIRAVVWRDEYSTWKPSENDLEKYDIFLTTLHITSR</sequence>
<gene>
    <name evidence="1" type="ORF">FVEG_02716</name>
</gene>
<dbReference type="VEuPathDB" id="FungiDB:FVEG_02716"/>
<dbReference type="Proteomes" id="UP000009096">
    <property type="component" value="Chromosome 5"/>
</dbReference>
<dbReference type="KEGG" id="fvr:FVEG_02716"/>
<dbReference type="EMBL" id="DS022244">
    <property type="protein sequence ID" value="EWG40247.1"/>
    <property type="molecule type" value="Genomic_DNA"/>
</dbReference>